<dbReference type="PANTHER" id="PTHR43065:SF10">
    <property type="entry name" value="PEROXIDE STRESS-ACTIVATED HISTIDINE KINASE MAK3"/>
    <property type="match status" value="1"/>
</dbReference>
<dbReference type="InterPro" id="IPR004358">
    <property type="entry name" value="Sig_transdc_His_kin-like_C"/>
</dbReference>
<dbReference type="NCBIfam" id="TIGR00229">
    <property type="entry name" value="sensory_box"/>
    <property type="match status" value="1"/>
</dbReference>
<dbReference type="CDD" id="cd00082">
    <property type="entry name" value="HisKA"/>
    <property type="match status" value="1"/>
</dbReference>
<evidence type="ECO:0000313" key="13">
    <source>
        <dbReference type="Proteomes" id="UP000198660"/>
    </source>
</evidence>
<keyword evidence="9" id="KW-0175">Coiled coil</keyword>
<keyword evidence="13" id="KW-1185">Reference proteome</keyword>
<dbReference type="Gene3D" id="3.30.450.20">
    <property type="entry name" value="PAS domain"/>
    <property type="match status" value="2"/>
</dbReference>
<proteinExistence type="predicted"/>
<dbReference type="InterPro" id="IPR003594">
    <property type="entry name" value="HATPase_dom"/>
</dbReference>
<dbReference type="SMART" id="SM00388">
    <property type="entry name" value="HisKA"/>
    <property type="match status" value="1"/>
</dbReference>
<dbReference type="CDD" id="cd00130">
    <property type="entry name" value="PAS"/>
    <property type="match status" value="1"/>
</dbReference>
<keyword evidence="7" id="KW-0067">ATP-binding</keyword>
<dbReference type="SUPFAM" id="SSF47384">
    <property type="entry name" value="Homodimeric domain of signal transducing histidine kinase"/>
    <property type="match status" value="1"/>
</dbReference>
<keyword evidence="3" id="KW-0597">Phosphoprotein</keyword>
<evidence type="ECO:0000313" key="12">
    <source>
        <dbReference type="EMBL" id="SFS38163.1"/>
    </source>
</evidence>
<dbReference type="PRINTS" id="PR00344">
    <property type="entry name" value="BCTRLSENSOR"/>
</dbReference>
<dbReference type="InterPro" id="IPR005467">
    <property type="entry name" value="His_kinase_dom"/>
</dbReference>
<dbReference type="InterPro" id="IPR035965">
    <property type="entry name" value="PAS-like_dom_sf"/>
</dbReference>
<feature type="domain" description="PAS" evidence="11">
    <location>
        <begin position="10"/>
        <end position="68"/>
    </location>
</feature>
<dbReference type="InterPro" id="IPR003661">
    <property type="entry name" value="HisK_dim/P_dom"/>
</dbReference>
<dbReference type="Gene3D" id="1.10.287.130">
    <property type="match status" value="1"/>
</dbReference>
<protein>
    <recommendedName>
        <fullName evidence="2">histidine kinase</fullName>
        <ecNumber evidence="2">2.7.13.3</ecNumber>
    </recommendedName>
</protein>
<sequence>MPIAFHLDMELDQLTSWVERMPQAVMLVDDQGGVVAVNHQLVNTLRSERDEILGRPCTRFVTLPQEVEKYITQTEGTTDIENRMLSVHGNLQVKGLSPPPPVVIQLISGRSRSGWYHLLLFTFESQPLTIVQQHAEALLSDLCVGVVVFDRAGSVVEINLAACELLGIRRQQVLGETVRDLFCNVNPVASQSTLFDQCTQGEFFRNFSTAWEVADNHIEAVIDYQPIDHTSGDRVGSYLMIRDVTDLHTLEMQLRRTDRLAMIGQIAAGTAHEIRNPLTSIKGFLQVMKHALREKGDLKEQGYTEIMLREIDRINDLLSEFLLMSKPRSARMYPVQVIDVLQELLPLIENEAILHNTEVRYEELEDDLPKIMADGELLKQVFLNLCKNGIEAMGDGGVLTIRIRWLKEEEQLGIEVADVGPGIPTYALEKIFDPFFTTKETGTGLGLSVCQRIVHDMGGTIHVSSGDWGTTFTVLIPALVK</sequence>
<evidence type="ECO:0000256" key="1">
    <source>
        <dbReference type="ARBA" id="ARBA00000085"/>
    </source>
</evidence>
<keyword evidence="5" id="KW-0547">Nucleotide-binding</keyword>
<dbReference type="SUPFAM" id="SSF55874">
    <property type="entry name" value="ATPase domain of HSP90 chaperone/DNA topoisomerase II/histidine kinase"/>
    <property type="match status" value="1"/>
</dbReference>
<evidence type="ECO:0000256" key="4">
    <source>
        <dbReference type="ARBA" id="ARBA00022679"/>
    </source>
</evidence>
<dbReference type="Gene3D" id="3.30.565.10">
    <property type="entry name" value="Histidine kinase-like ATPase, C-terminal domain"/>
    <property type="match status" value="1"/>
</dbReference>
<comment type="catalytic activity">
    <reaction evidence="1">
        <text>ATP + protein L-histidine = ADP + protein N-phospho-L-histidine.</text>
        <dbReference type="EC" id="2.7.13.3"/>
    </reaction>
</comment>
<dbReference type="InterPro" id="IPR036890">
    <property type="entry name" value="HATPase_C_sf"/>
</dbReference>
<feature type="coiled-coil region" evidence="9">
    <location>
        <begin position="347"/>
        <end position="374"/>
    </location>
</feature>
<evidence type="ECO:0000256" key="3">
    <source>
        <dbReference type="ARBA" id="ARBA00022553"/>
    </source>
</evidence>
<evidence type="ECO:0000259" key="11">
    <source>
        <dbReference type="PROSITE" id="PS50112"/>
    </source>
</evidence>
<dbReference type="EMBL" id="FPAA01000001">
    <property type="protein sequence ID" value="SFS38163.1"/>
    <property type="molecule type" value="Genomic_DNA"/>
</dbReference>
<evidence type="ECO:0000256" key="2">
    <source>
        <dbReference type="ARBA" id="ARBA00012438"/>
    </source>
</evidence>
<dbReference type="GO" id="GO:0006355">
    <property type="term" value="P:regulation of DNA-templated transcription"/>
    <property type="evidence" value="ECO:0007669"/>
    <property type="project" value="InterPro"/>
</dbReference>
<evidence type="ECO:0000256" key="9">
    <source>
        <dbReference type="SAM" id="Coils"/>
    </source>
</evidence>
<dbReference type="SUPFAM" id="SSF55785">
    <property type="entry name" value="PYP-like sensor domain (PAS domain)"/>
    <property type="match status" value="2"/>
</dbReference>
<keyword evidence="6" id="KW-0418">Kinase</keyword>
<dbReference type="AlphaFoldDB" id="A0A1I6PDC1"/>
<evidence type="ECO:0000259" key="10">
    <source>
        <dbReference type="PROSITE" id="PS50109"/>
    </source>
</evidence>
<dbReference type="SMART" id="SM00091">
    <property type="entry name" value="PAS"/>
    <property type="match status" value="2"/>
</dbReference>
<feature type="domain" description="Histidine kinase" evidence="10">
    <location>
        <begin position="269"/>
        <end position="480"/>
    </location>
</feature>
<dbReference type="Pfam" id="PF13426">
    <property type="entry name" value="PAS_9"/>
    <property type="match status" value="1"/>
</dbReference>
<dbReference type="PROSITE" id="PS50112">
    <property type="entry name" value="PAS"/>
    <property type="match status" value="2"/>
</dbReference>
<organism evidence="12 13">
    <name type="scientific">Marininema halotolerans</name>
    <dbReference type="NCBI Taxonomy" id="1155944"/>
    <lineage>
        <taxon>Bacteria</taxon>
        <taxon>Bacillati</taxon>
        <taxon>Bacillota</taxon>
        <taxon>Bacilli</taxon>
        <taxon>Bacillales</taxon>
        <taxon>Thermoactinomycetaceae</taxon>
        <taxon>Marininema</taxon>
    </lineage>
</organism>
<evidence type="ECO:0000256" key="8">
    <source>
        <dbReference type="ARBA" id="ARBA00023012"/>
    </source>
</evidence>
<keyword evidence="8" id="KW-0902">Two-component regulatory system</keyword>
<accession>A0A1I6PDC1</accession>
<dbReference type="GO" id="GO:0000155">
    <property type="term" value="F:phosphorelay sensor kinase activity"/>
    <property type="evidence" value="ECO:0007669"/>
    <property type="project" value="InterPro"/>
</dbReference>
<keyword evidence="4" id="KW-0808">Transferase</keyword>
<dbReference type="GO" id="GO:0005524">
    <property type="term" value="F:ATP binding"/>
    <property type="evidence" value="ECO:0007669"/>
    <property type="project" value="UniProtKB-KW"/>
</dbReference>
<evidence type="ECO:0000256" key="5">
    <source>
        <dbReference type="ARBA" id="ARBA00022741"/>
    </source>
</evidence>
<feature type="domain" description="PAS" evidence="11">
    <location>
        <begin position="131"/>
        <end position="182"/>
    </location>
</feature>
<dbReference type="InterPro" id="IPR013767">
    <property type="entry name" value="PAS_fold"/>
</dbReference>
<dbReference type="Proteomes" id="UP000198660">
    <property type="component" value="Unassembled WGS sequence"/>
</dbReference>
<dbReference type="Pfam" id="PF00512">
    <property type="entry name" value="HisKA"/>
    <property type="match status" value="1"/>
</dbReference>
<dbReference type="Pfam" id="PF00989">
    <property type="entry name" value="PAS"/>
    <property type="match status" value="1"/>
</dbReference>
<dbReference type="InterPro" id="IPR000014">
    <property type="entry name" value="PAS"/>
</dbReference>
<dbReference type="EC" id="2.7.13.3" evidence="2"/>
<dbReference type="SMART" id="SM00387">
    <property type="entry name" value="HATPase_c"/>
    <property type="match status" value="1"/>
</dbReference>
<name>A0A1I6PDC1_9BACL</name>
<dbReference type="InterPro" id="IPR036097">
    <property type="entry name" value="HisK_dim/P_sf"/>
</dbReference>
<dbReference type="Pfam" id="PF02518">
    <property type="entry name" value="HATPase_c"/>
    <property type="match status" value="1"/>
</dbReference>
<reference evidence="13" key="1">
    <citation type="submission" date="2016-10" db="EMBL/GenBank/DDBJ databases">
        <authorList>
            <person name="Varghese N."/>
            <person name="Submissions S."/>
        </authorList>
    </citation>
    <scope>NUCLEOTIDE SEQUENCE [LARGE SCALE GENOMIC DNA]</scope>
    <source>
        <strain evidence="13">DSM 45789</strain>
    </source>
</reference>
<evidence type="ECO:0000256" key="7">
    <source>
        <dbReference type="ARBA" id="ARBA00022840"/>
    </source>
</evidence>
<evidence type="ECO:0000256" key="6">
    <source>
        <dbReference type="ARBA" id="ARBA00022777"/>
    </source>
</evidence>
<dbReference type="PROSITE" id="PS50109">
    <property type="entry name" value="HIS_KIN"/>
    <property type="match status" value="1"/>
</dbReference>
<gene>
    <name evidence="12" type="ORF">SAMN05444972_101516</name>
</gene>
<dbReference type="PANTHER" id="PTHR43065">
    <property type="entry name" value="SENSOR HISTIDINE KINASE"/>
    <property type="match status" value="1"/>
</dbReference>